<keyword evidence="2" id="KW-1185">Reference proteome</keyword>
<dbReference type="eggNOG" id="ENOG5032USW">
    <property type="taxonomic scope" value="Bacteria"/>
</dbReference>
<dbReference type="Proteomes" id="UP000004080">
    <property type="component" value="Unassembled WGS sequence"/>
</dbReference>
<sequence length="140" mass="16055">MKKIVVALFILFLTACSQDEWKESSLFESGSYTMIGEKEKIGFIYDDSENVRFYPNEEQKYMWHLWGSKDLPDKPFKVIATSQKTDEEVSLIRDVTGDANNGADAHIPSIMSLPHAGMWKLDAYVDQKLFGTIFVKVHKK</sequence>
<dbReference type="AlphaFoldDB" id="I8J2S3"/>
<organism evidence="1 2">
    <name type="scientific">Fictibacillus macauensis ZFHKF-1</name>
    <dbReference type="NCBI Taxonomy" id="1196324"/>
    <lineage>
        <taxon>Bacteria</taxon>
        <taxon>Bacillati</taxon>
        <taxon>Bacillota</taxon>
        <taxon>Bacilli</taxon>
        <taxon>Bacillales</taxon>
        <taxon>Fictibacillaceae</taxon>
        <taxon>Fictibacillus</taxon>
    </lineage>
</organism>
<dbReference type="PATRIC" id="fig|1196324.3.peg.1430"/>
<dbReference type="OrthoDB" id="2381403at2"/>
<proteinExistence type="predicted"/>
<name>I8J2S3_9BACL</name>
<comment type="caution">
    <text evidence="1">The sequence shown here is derived from an EMBL/GenBank/DDBJ whole genome shotgun (WGS) entry which is preliminary data.</text>
</comment>
<reference evidence="1 2" key="1">
    <citation type="journal article" date="2012" name="J. Bacteriol.">
        <title>Genome of Bacillus macauensis ZFHKF-1, a Long-Chain-Forming Bacterium.</title>
        <authorList>
            <person name="Cai L."/>
            <person name="Zhang T."/>
        </authorList>
    </citation>
    <scope>NUCLEOTIDE SEQUENCE [LARGE SCALE GENOMIC DNA]</scope>
    <source>
        <strain evidence="1 2">ZFHKF-1</strain>
    </source>
</reference>
<dbReference type="InterPro" id="IPR032366">
    <property type="entry name" value="DUF4871"/>
</dbReference>
<dbReference type="Gene3D" id="2.60.40.3830">
    <property type="match status" value="1"/>
</dbReference>
<dbReference type="RefSeq" id="WP_007201495.1">
    <property type="nucleotide sequence ID" value="NZ_AKKV01000023.1"/>
</dbReference>
<accession>I8J2S3</accession>
<dbReference type="PROSITE" id="PS51257">
    <property type="entry name" value="PROKAR_LIPOPROTEIN"/>
    <property type="match status" value="1"/>
</dbReference>
<evidence type="ECO:0000313" key="2">
    <source>
        <dbReference type="Proteomes" id="UP000004080"/>
    </source>
</evidence>
<protein>
    <recommendedName>
        <fullName evidence="3">DUF4871 domain-containing protein</fullName>
    </recommendedName>
</protein>
<evidence type="ECO:0000313" key="1">
    <source>
        <dbReference type="EMBL" id="EIT86046.1"/>
    </source>
</evidence>
<dbReference type="EMBL" id="AKKV01000023">
    <property type="protein sequence ID" value="EIT86046.1"/>
    <property type="molecule type" value="Genomic_DNA"/>
</dbReference>
<gene>
    <name evidence="1" type="ORF">A374_06991</name>
</gene>
<dbReference type="Pfam" id="PF16167">
    <property type="entry name" value="DUF4871"/>
    <property type="match status" value="1"/>
</dbReference>
<evidence type="ECO:0008006" key="3">
    <source>
        <dbReference type="Google" id="ProtNLM"/>
    </source>
</evidence>